<accession>A0A166I8N9</accession>
<dbReference type="InterPro" id="IPR012340">
    <property type="entry name" value="NA-bd_OB-fold"/>
</dbReference>
<dbReference type="Gramene" id="KZN12132">
    <property type="protein sequence ID" value="KZN12132"/>
    <property type="gene ID" value="DCAR_004788"/>
</dbReference>
<dbReference type="AlphaFoldDB" id="A0A166I8N9"/>
<protein>
    <submittedName>
        <fullName evidence="2">Uncharacterized protein</fullName>
    </submittedName>
</protein>
<evidence type="ECO:0000313" key="2">
    <source>
        <dbReference type="EMBL" id="WOG86025.1"/>
    </source>
</evidence>
<dbReference type="Proteomes" id="UP000077755">
    <property type="component" value="Chromosome 1"/>
</dbReference>
<dbReference type="Gene3D" id="2.40.50.140">
    <property type="entry name" value="Nucleic acid-binding proteins"/>
    <property type="match status" value="2"/>
</dbReference>
<feature type="region of interest" description="Disordered" evidence="1">
    <location>
        <begin position="306"/>
        <end position="337"/>
    </location>
</feature>
<dbReference type="Gramene" id="KZN10868">
    <property type="protein sequence ID" value="KZN10868"/>
    <property type="gene ID" value="DCAR_003524"/>
</dbReference>
<dbReference type="SUPFAM" id="SSF50249">
    <property type="entry name" value="Nucleic acid-binding proteins"/>
    <property type="match status" value="1"/>
</dbReference>
<dbReference type="PANTHER" id="PTHR47165:SF4">
    <property type="entry name" value="OS03G0429900 PROTEIN"/>
    <property type="match status" value="1"/>
</dbReference>
<keyword evidence="3" id="KW-1185">Reference proteome</keyword>
<sequence length="354" mass="40473">MFNQFHSLLEIGTERSEWSISVRVQALWKSINRTTNEFRGYNMVLTDVQMNVTFFNLFGESFEKALKAMAEAEVVIVIACAKVNKYEGELYLTNYPATRFYLNPKHYSLIEFENSITRKKAEEQLLSKMFTIAEIKNLTDTHIQKDVRCSVKVKKVEEQYNWYENCCPGCGEEVNKVEGRFRCTTECKRNIPWPDKRFRLTTVCSDASGILAIIFPDDEIQRIIGKEVFDIENDESQVGADGSTFPPLLKQFEKRDYIVTITISALNINKTCKVYKAKKLDNPEENLGENEPAELKSAETVDHTMETVSETVAEPRTSSPPTEKSSNRPRGIKNKIPVKCGILAETPNTKMKKS</sequence>
<evidence type="ECO:0000256" key="1">
    <source>
        <dbReference type="SAM" id="MobiDB-lite"/>
    </source>
</evidence>
<name>A0A166I8N9_DAUCS</name>
<dbReference type="PANTHER" id="PTHR47165">
    <property type="entry name" value="OS03G0429900 PROTEIN"/>
    <property type="match status" value="1"/>
</dbReference>
<proteinExistence type="predicted"/>
<evidence type="ECO:0000313" key="3">
    <source>
        <dbReference type="Proteomes" id="UP000077755"/>
    </source>
</evidence>
<organism evidence="2 3">
    <name type="scientific">Daucus carota subsp. sativus</name>
    <name type="common">Carrot</name>
    <dbReference type="NCBI Taxonomy" id="79200"/>
    <lineage>
        <taxon>Eukaryota</taxon>
        <taxon>Viridiplantae</taxon>
        <taxon>Streptophyta</taxon>
        <taxon>Embryophyta</taxon>
        <taxon>Tracheophyta</taxon>
        <taxon>Spermatophyta</taxon>
        <taxon>Magnoliopsida</taxon>
        <taxon>eudicotyledons</taxon>
        <taxon>Gunneridae</taxon>
        <taxon>Pentapetalae</taxon>
        <taxon>asterids</taxon>
        <taxon>campanulids</taxon>
        <taxon>Apiales</taxon>
        <taxon>Apiaceae</taxon>
        <taxon>Apioideae</taxon>
        <taxon>Scandiceae</taxon>
        <taxon>Daucinae</taxon>
        <taxon>Daucus</taxon>
        <taxon>Daucus sect. Daucus</taxon>
    </lineage>
</organism>
<feature type="compositionally biased region" description="Polar residues" evidence="1">
    <location>
        <begin position="306"/>
        <end position="324"/>
    </location>
</feature>
<gene>
    <name evidence="2" type="ORF">DCAR_0105219</name>
</gene>
<reference evidence="2" key="1">
    <citation type="journal article" date="2016" name="Nat. Genet.">
        <title>A high-quality carrot genome assembly provides new insights into carotenoid accumulation and asterid genome evolution.</title>
        <authorList>
            <person name="Iorizzo M."/>
            <person name="Ellison S."/>
            <person name="Senalik D."/>
            <person name="Zeng P."/>
            <person name="Satapoomin P."/>
            <person name="Huang J."/>
            <person name="Bowman M."/>
            <person name="Iovene M."/>
            <person name="Sanseverino W."/>
            <person name="Cavagnaro P."/>
            <person name="Yildiz M."/>
            <person name="Macko-Podgorni A."/>
            <person name="Moranska E."/>
            <person name="Grzebelus E."/>
            <person name="Grzebelus D."/>
            <person name="Ashrafi H."/>
            <person name="Zheng Z."/>
            <person name="Cheng S."/>
            <person name="Spooner D."/>
            <person name="Van Deynze A."/>
            <person name="Simon P."/>
        </authorList>
    </citation>
    <scope>NUCLEOTIDE SEQUENCE</scope>
    <source>
        <tissue evidence="2">Leaf</tissue>
    </source>
</reference>
<dbReference type="EMBL" id="CP093343">
    <property type="protein sequence ID" value="WOG86025.1"/>
    <property type="molecule type" value="Genomic_DNA"/>
</dbReference>
<reference evidence="2" key="2">
    <citation type="submission" date="2022-03" db="EMBL/GenBank/DDBJ databases">
        <title>Draft title - Genomic analysis of global carrot germplasm unveils the trajectory of domestication and the origin of high carotenoid orange carrot.</title>
        <authorList>
            <person name="Iorizzo M."/>
            <person name="Ellison S."/>
            <person name="Senalik D."/>
            <person name="Macko-Podgorni A."/>
            <person name="Grzebelus D."/>
            <person name="Bostan H."/>
            <person name="Rolling W."/>
            <person name="Curaba J."/>
            <person name="Simon P."/>
        </authorList>
    </citation>
    <scope>NUCLEOTIDE SEQUENCE</scope>
    <source>
        <tissue evidence="2">Leaf</tissue>
    </source>
</reference>